<name>C0GCH2_DETAL</name>
<keyword evidence="1" id="KW-0472">Membrane</keyword>
<sequence>MVKQLYQNVGRYARLILRRDRIRIPVWLICLIVITIVVVPAFQEMYGTPLERQAIAETMRNPAMIAMVGPSFGLDNYTIGAMMGHQMLLFTAIAVAIMAILLVARHTRADEEAGRIELLRSLPVGRLSNLAAVLLVLFLTYVLLTVLTGFSMYSLGEESMDLAGSLLYGALLGSVGIFFAAVTAFFAQLSESSRGTVGLSFTFLGVAYLVRAIGDVSNETLSMLSPLGWIMHAQVYVNDYWWPVFALVGAAIVIGAIALKLNSTRDLGAGFIAAKPGRSTASAFLQSPLGLNLKLQRTMIIAWLIGMFVLGASYGSVFGDLEAFFAESEMMQQILPPGEGFTLAEQFMTMIMSIMSMVAAIPALLITLKLLAEENKNRTEHLLARAVSRANLMASFLSVALVVGFLSMLLSAFGMWAAAAAVMEDTISLNSALSASAVYLPAIGAMVGLAAFLVGVLPKGAGLTWLYLGYSFIVVYLGNLLQFPEWMATLSPFGNVPQVPLEDFNLTAVTVLSIVAVMLLAAAFRGYRQRDIHG</sequence>
<dbReference type="OrthoDB" id="2014935at2"/>
<keyword evidence="3" id="KW-1185">Reference proteome</keyword>
<dbReference type="EMBL" id="ACJM01000001">
    <property type="protein sequence ID" value="EEG78907.1"/>
    <property type="molecule type" value="Genomic_DNA"/>
</dbReference>
<feature type="transmembrane region" description="Helical" evidence="1">
    <location>
        <begin position="87"/>
        <end position="106"/>
    </location>
</feature>
<protein>
    <recommendedName>
        <fullName evidence="4">Exporter of polyketide antibiotics-like protein</fullName>
    </recommendedName>
</protein>
<comment type="caution">
    <text evidence="2">The sequence shown here is derived from an EMBL/GenBank/DDBJ whole genome shotgun (WGS) entry which is preliminary data.</text>
</comment>
<keyword evidence="1" id="KW-0812">Transmembrane</keyword>
<reference evidence="2 3" key="1">
    <citation type="submission" date="2009-02" db="EMBL/GenBank/DDBJ databases">
        <title>Sequencing of the draft genome and assembly of Dethiobacter alkaliphilus AHT 1.</title>
        <authorList>
            <consortium name="US DOE Joint Genome Institute (JGI-PGF)"/>
            <person name="Lucas S."/>
            <person name="Copeland A."/>
            <person name="Lapidus A."/>
            <person name="Glavina del Rio T."/>
            <person name="Dalin E."/>
            <person name="Tice H."/>
            <person name="Bruce D."/>
            <person name="Goodwin L."/>
            <person name="Pitluck S."/>
            <person name="Larimer F."/>
            <person name="Land M.L."/>
            <person name="Hauser L."/>
            <person name="Muyzer G."/>
        </authorList>
    </citation>
    <scope>NUCLEOTIDE SEQUENCE [LARGE SCALE GENOMIC DNA]</scope>
    <source>
        <strain evidence="2 3">AHT 1</strain>
    </source>
</reference>
<dbReference type="Pfam" id="PF13346">
    <property type="entry name" value="ABC2_membrane_5"/>
    <property type="match status" value="1"/>
</dbReference>
<feature type="transmembrane region" description="Helical" evidence="1">
    <location>
        <begin position="392"/>
        <end position="418"/>
    </location>
</feature>
<evidence type="ECO:0000256" key="1">
    <source>
        <dbReference type="SAM" id="Phobius"/>
    </source>
</evidence>
<organism evidence="2 3">
    <name type="scientific">Dethiobacter alkaliphilus AHT 1</name>
    <dbReference type="NCBI Taxonomy" id="555088"/>
    <lineage>
        <taxon>Bacteria</taxon>
        <taxon>Bacillati</taxon>
        <taxon>Bacillota</taxon>
        <taxon>Dethiobacteria</taxon>
        <taxon>Dethiobacterales</taxon>
        <taxon>Dethiobacteraceae</taxon>
        <taxon>Dethiobacter</taxon>
    </lineage>
</organism>
<feature type="transmembrane region" description="Helical" evidence="1">
    <location>
        <begin position="165"/>
        <end position="189"/>
    </location>
</feature>
<feature type="transmembrane region" description="Helical" evidence="1">
    <location>
        <begin position="24"/>
        <end position="42"/>
    </location>
</feature>
<feature type="transmembrane region" description="Helical" evidence="1">
    <location>
        <begin position="127"/>
        <end position="153"/>
    </location>
</feature>
<feature type="transmembrane region" description="Helical" evidence="1">
    <location>
        <begin position="438"/>
        <end position="457"/>
    </location>
</feature>
<dbReference type="InterPro" id="IPR025699">
    <property type="entry name" value="ABC2_memb-like"/>
</dbReference>
<dbReference type="RefSeq" id="WP_008513962.1">
    <property type="nucleotide sequence ID" value="NZ_ACJM01000001.1"/>
</dbReference>
<dbReference type="AlphaFoldDB" id="C0GCH2"/>
<proteinExistence type="predicted"/>
<keyword evidence="1" id="KW-1133">Transmembrane helix</keyword>
<evidence type="ECO:0008006" key="4">
    <source>
        <dbReference type="Google" id="ProtNLM"/>
    </source>
</evidence>
<dbReference type="eggNOG" id="COG3559">
    <property type="taxonomic scope" value="Bacteria"/>
</dbReference>
<evidence type="ECO:0000313" key="2">
    <source>
        <dbReference type="EMBL" id="EEG78907.1"/>
    </source>
</evidence>
<feature type="transmembrane region" description="Helical" evidence="1">
    <location>
        <begin position="504"/>
        <end position="524"/>
    </location>
</feature>
<accession>C0GCH2</accession>
<feature type="transmembrane region" description="Helical" evidence="1">
    <location>
        <begin position="300"/>
        <end position="326"/>
    </location>
</feature>
<feature type="transmembrane region" description="Helical" evidence="1">
    <location>
        <begin position="240"/>
        <end position="259"/>
    </location>
</feature>
<evidence type="ECO:0000313" key="3">
    <source>
        <dbReference type="Proteomes" id="UP000006443"/>
    </source>
</evidence>
<gene>
    <name evidence="2" type="ORF">DealDRAFT_0181</name>
</gene>
<feature type="transmembrane region" description="Helical" evidence="1">
    <location>
        <begin position="464"/>
        <end position="484"/>
    </location>
</feature>
<feature type="transmembrane region" description="Helical" evidence="1">
    <location>
        <begin position="196"/>
        <end position="214"/>
    </location>
</feature>
<dbReference type="Proteomes" id="UP000006443">
    <property type="component" value="Unassembled WGS sequence"/>
</dbReference>
<feature type="transmembrane region" description="Helical" evidence="1">
    <location>
        <begin position="346"/>
        <end position="371"/>
    </location>
</feature>
<dbReference type="STRING" id="555088.DealDRAFT_0181"/>